<protein>
    <recommendedName>
        <fullName evidence="1">RNase H type-1 domain-containing protein</fullName>
    </recommendedName>
</protein>
<evidence type="ECO:0000313" key="3">
    <source>
        <dbReference type="Proteomes" id="UP000499080"/>
    </source>
</evidence>
<feature type="domain" description="RNase H type-1" evidence="1">
    <location>
        <begin position="1"/>
        <end position="54"/>
    </location>
</feature>
<dbReference type="GO" id="GO:0004523">
    <property type="term" value="F:RNA-DNA hybrid ribonuclease activity"/>
    <property type="evidence" value="ECO:0007669"/>
    <property type="project" value="InterPro"/>
</dbReference>
<reference evidence="2 3" key="1">
    <citation type="journal article" date="2019" name="Sci. Rep.">
        <title>Orb-weaving spider Araneus ventricosus genome elucidates the spidroin gene catalogue.</title>
        <authorList>
            <person name="Kono N."/>
            <person name="Nakamura H."/>
            <person name="Ohtoshi R."/>
            <person name="Moran D.A.P."/>
            <person name="Shinohara A."/>
            <person name="Yoshida Y."/>
            <person name="Fujiwara M."/>
            <person name="Mori M."/>
            <person name="Tomita M."/>
            <person name="Arakawa K."/>
        </authorList>
    </citation>
    <scope>NUCLEOTIDE SEQUENCE [LARGE SCALE GENOMIC DNA]</scope>
</reference>
<dbReference type="Gene3D" id="3.30.420.10">
    <property type="entry name" value="Ribonuclease H-like superfamily/Ribonuclease H"/>
    <property type="match status" value="1"/>
</dbReference>
<dbReference type="SUPFAM" id="SSF53098">
    <property type="entry name" value="Ribonuclease H-like"/>
    <property type="match status" value="1"/>
</dbReference>
<dbReference type="GO" id="GO:0003676">
    <property type="term" value="F:nucleic acid binding"/>
    <property type="evidence" value="ECO:0007669"/>
    <property type="project" value="InterPro"/>
</dbReference>
<dbReference type="InterPro" id="IPR012337">
    <property type="entry name" value="RNaseH-like_sf"/>
</dbReference>
<dbReference type="Pfam" id="PF00075">
    <property type="entry name" value="RNase_H"/>
    <property type="match status" value="1"/>
</dbReference>
<comment type="caution">
    <text evidence="2">The sequence shown here is derived from an EMBL/GenBank/DDBJ whole genome shotgun (WGS) entry which is preliminary data.</text>
</comment>
<dbReference type="InterPro" id="IPR002156">
    <property type="entry name" value="RNaseH_domain"/>
</dbReference>
<dbReference type="EMBL" id="BGPR01000752">
    <property type="protein sequence ID" value="GBM34145.1"/>
    <property type="molecule type" value="Genomic_DNA"/>
</dbReference>
<gene>
    <name evidence="2" type="ORF">AVEN_243193_1</name>
</gene>
<evidence type="ECO:0000313" key="2">
    <source>
        <dbReference type="EMBL" id="GBM34145.1"/>
    </source>
</evidence>
<dbReference type="InterPro" id="IPR036397">
    <property type="entry name" value="RNaseH_sf"/>
</dbReference>
<accession>A0A4Y2F212</accession>
<dbReference type="PROSITE" id="PS50879">
    <property type="entry name" value="RNASE_H_1"/>
    <property type="match status" value="1"/>
</dbReference>
<dbReference type="OrthoDB" id="6775274at2759"/>
<name>A0A4Y2F212_ARAVE</name>
<sequence>MSTLKVLQKHQPKNNVVEEVRALVDETVSLHWVKAHIGIAGNEAADKSAKEASKKPTTDIHLPLPERSFKTQCKQHLMVHWKSTWEDEKNTKGRFTYSIFPEVSRSRCIDSRSITQAATNHGFCPSYFRRFNIKACTFRCGEDSSDDLQHYAQFCPLTSHLRNKIRSTHSLRHIITNRDTSKELIAILNYVQENEGEIFQQED</sequence>
<keyword evidence="3" id="KW-1185">Reference proteome</keyword>
<dbReference type="AlphaFoldDB" id="A0A4Y2F212"/>
<evidence type="ECO:0000259" key="1">
    <source>
        <dbReference type="PROSITE" id="PS50879"/>
    </source>
</evidence>
<dbReference type="Proteomes" id="UP000499080">
    <property type="component" value="Unassembled WGS sequence"/>
</dbReference>
<organism evidence="2 3">
    <name type="scientific">Araneus ventricosus</name>
    <name type="common">Orbweaver spider</name>
    <name type="synonym">Epeira ventricosa</name>
    <dbReference type="NCBI Taxonomy" id="182803"/>
    <lineage>
        <taxon>Eukaryota</taxon>
        <taxon>Metazoa</taxon>
        <taxon>Ecdysozoa</taxon>
        <taxon>Arthropoda</taxon>
        <taxon>Chelicerata</taxon>
        <taxon>Arachnida</taxon>
        <taxon>Araneae</taxon>
        <taxon>Araneomorphae</taxon>
        <taxon>Entelegynae</taxon>
        <taxon>Araneoidea</taxon>
        <taxon>Araneidae</taxon>
        <taxon>Araneus</taxon>
    </lineage>
</organism>
<proteinExistence type="predicted"/>